<dbReference type="GO" id="GO:0004722">
    <property type="term" value="F:protein serine/threonine phosphatase activity"/>
    <property type="evidence" value="ECO:0007669"/>
    <property type="project" value="UniProtKB-EC"/>
</dbReference>
<dbReference type="GO" id="GO:0033549">
    <property type="term" value="F:MAP kinase phosphatase activity"/>
    <property type="evidence" value="ECO:0007669"/>
    <property type="project" value="TreeGrafter"/>
</dbReference>
<reference evidence="10" key="3">
    <citation type="submission" date="2025-09" db="UniProtKB">
        <authorList>
            <consortium name="Ensembl"/>
        </authorList>
    </citation>
    <scope>IDENTIFICATION</scope>
</reference>
<protein>
    <recommendedName>
        <fullName evidence="7">Dual specificity protein phosphatase</fullName>
        <ecNumber evidence="7">3.1.3.16</ecNumber>
        <ecNumber evidence="7">3.1.3.48</ecNumber>
    </recommendedName>
</protein>
<evidence type="ECO:0000256" key="5">
    <source>
        <dbReference type="ARBA" id="ARBA00048336"/>
    </source>
</evidence>
<dbReference type="PROSITE" id="PS50054">
    <property type="entry name" value="TYR_PHOSPHATASE_DUAL"/>
    <property type="match status" value="1"/>
</dbReference>
<evidence type="ECO:0000256" key="1">
    <source>
        <dbReference type="ARBA" id="ARBA00008601"/>
    </source>
</evidence>
<dbReference type="PRINTS" id="PR01909">
    <property type="entry name" value="ADSPHPHTASEA"/>
</dbReference>
<dbReference type="EC" id="3.1.3.16" evidence="7"/>
<proteinExistence type="inferred from homology"/>
<accession>A0A8C7TC00</accession>
<feature type="domain" description="Tyrosine specific protein phosphatases" evidence="9">
    <location>
        <begin position="108"/>
        <end position="166"/>
    </location>
</feature>
<evidence type="ECO:0000256" key="6">
    <source>
        <dbReference type="PIRSR" id="PIRSR620405-1"/>
    </source>
</evidence>
<dbReference type="InterPro" id="IPR020422">
    <property type="entry name" value="TYR_PHOSPHATASE_DUAL_dom"/>
</dbReference>
<evidence type="ECO:0000259" key="8">
    <source>
        <dbReference type="PROSITE" id="PS50054"/>
    </source>
</evidence>
<keyword evidence="2 7" id="KW-0378">Hydrolase</keyword>
<organism evidence="10 11">
    <name type="scientific">Oncorhynchus mykiss</name>
    <name type="common">Rainbow trout</name>
    <name type="synonym">Salmo gairdneri</name>
    <dbReference type="NCBI Taxonomy" id="8022"/>
    <lineage>
        <taxon>Eukaryota</taxon>
        <taxon>Metazoa</taxon>
        <taxon>Chordata</taxon>
        <taxon>Craniata</taxon>
        <taxon>Vertebrata</taxon>
        <taxon>Euteleostomi</taxon>
        <taxon>Actinopterygii</taxon>
        <taxon>Neopterygii</taxon>
        <taxon>Teleostei</taxon>
        <taxon>Protacanthopterygii</taxon>
        <taxon>Salmoniformes</taxon>
        <taxon>Salmonidae</taxon>
        <taxon>Salmoninae</taxon>
        <taxon>Oncorhynchus</taxon>
    </lineage>
</organism>
<dbReference type="EC" id="3.1.3.48" evidence="7"/>
<dbReference type="Proteomes" id="UP000694395">
    <property type="component" value="Chromosome 23"/>
</dbReference>
<name>A0A8C7TC00_ONCMY</name>
<dbReference type="InterPro" id="IPR000340">
    <property type="entry name" value="Dual-sp_phosphatase_cat-dom"/>
</dbReference>
<comment type="catalytic activity">
    <reaction evidence="4 7">
        <text>O-phospho-L-seryl-[protein] + H2O = L-seryl-[protein] + phosphate</text>
        <dbReference type="Rhea" id="RHEA:20629"/>
        <dbReference type="Rhea" id="RHEA-COMP:9863"/>
        <dbReference type="Rhea" id="RHEA-COMP:11604"/>
        <dbReference type="ChEBI" id="CHEBI:15377"/>
        <dbReference type="ChEBI" id="CHEBI:29999"/>
        <dbReference type="ChEBI" id="CHEBI:43474"/>
        <dbReference type="ChEBI" id="CHEBI:83421"/>
        <dbReference type="EC" id="3.1.3.16"/>
    </reaction>
</comment>
<dbReference type="PANTHER" id="PTHR45682">
    <property type="entry name" value="AGAP008228-PA"/>
    <property type="match status" value="1"/>
</dbReference>
<comment type="catalytic activity">
    <reaction evidence="5 7">
        <text>O-phospho-L-threonyl-[protein] + H2O = L-threonyl-[protein] + phosphate</text>
        <dbReference type="Rhea" id="RHEA:47004"/>
        <dbReference type="Rhea" id="RHEA-COMP:11060"/>
        <dbReference type="Rhea" id="RHEA-COMP:11605"/>
        <dbReference type="ChEBI" id="CHEBI:15377"/>
        <dbReference type="ChEBI" id="CHEBI:30013"/>
        <dbReference type="ChEBI" id="CHEBI:43474"/>
        <dbReference type="ChEBI" id="CHEBI:61977"/>
        <dbReference type="EC" id="3.1.3.16"/>
    </reaction>
</comment>
<evidence type="ECO:0000313" key="10">
    <source>
        <dbReference type="Ensembl" id="ENSOMYP00000078012.2"/>
    </source>
</evidence>
<comment type="similarity">
    <text evidence="1 7">Belongs to the protein-tyrosine phosphatase family. Non-receptor class dual specificity subfamily.</text>
</comment>
<dbReference type="InterPro" id="IPR020405">
    <property type="entry name" value="Atypical_DUSP_subfamA"/>
</dbReference>
<dbReference type="AlphaFoldDB" id="A0A8C7TC00"/>
<dbReference type="InterPro" id="IPR016130">
    <property type="entry name" value="Tyr_Pase_AS"/>
</dbReference>
<reference evidence="10" key="2">
    <citation type="submission" date="2025-08" db="UniProtKB">
        <authorList>
            <consortium name="Ensembl"/>
        </authorList>
    </citation>
    <scope>IDENTIFICATION</scope>
</reference>
<dbReference type="SMART" id="SM00195">
    <property type="entry name" value="DSPc"/>
    <property type="match status" value="1"/>
</dbReference>
<dbReference type="InterPro" id="IPR029021">
    <property type="entry name" value="Prot-tyrosine_phosphatase-like"/>
</dbReference>
<sequence>VGWSKLASTMRPWCLPTEQQEELPLPTFRLCSNPTPQPEHSVLPPQVSWPSHPYGRTAPTHIWKLGITHVLNAAHGRQHCLGSHTFYGSTVDYHGVPADDSPSFDISLYFYSSADYIQDALNTADGRILVHCAVGVSRSASLVLAYLMIHHHYSLLDAITKVKEHRWIFPNTGFLKQLRALDKKLHTKKQEKR</sequence>
<dbReference type="GO" id="GO:0043409">
    <property type="term" value="P:negative regulation of MAPK cascade"/>
    <property type="evidence" value="ECO:0007669"/>
    <property type="project" value="TreeGrafter"/>
</dbReference>
<dbReference type="GO" id="GO:0005737">
    <property type="term" value="C:cytoplasm"/>
    <property type="evidence" value="ECO:0007669"/>
    <property type="project" value="TreeGrafter"/>
</dbReference>
<evidence type="ECO:0000256" key="3">
    <source>
        <dbReference type="ARBA" id="ARBA00022912"/>
    </source>
</evidence>
<evidence type="ECO:0000256" key="2">
    <source>
        <dbReference type="ARBA" id="ARBA00022801"/>
    </source>
</evidence>
<gene>
    <name evidence="10" type="primary">DUSP13A</name>
</gene>
<evidence type="ECO:0000256" key="4">
    <source>
        <dbReference type="ARBA" id="ARBA00047761"/>
    </source>
</evidence>
<comment type="catalytic activity">
    <reaction evidence="7">
        <text>O-phospho-L-tyrosyl-[protein] + H2O = L-tyrosyl-[protein] + phosphate</text>
        <dbReference type="Rhea" id="RHEA:10684"/>
        <dbReference type="Rhea" id="RHEA-COMP:10136"/>
        <dbReference type="Rhea" id="RHEA-COMP:20101"/>
        <dbReference type="ChEBI" id="CHEBI:15377"/>
        <dbReference type="ChEBI" id="CHEBI:43474"/>
        <dbReference type="ChEBI" id="CHEBI:46858"/>
        <dbReference type="ChEBI" id="CHEBI:61978"/>
        <dbReference type="EC" id="3.1.3.48"/>
    </reaction>
</comment>
<dbReference type="Ensembl" id="ENSOMYT00000084935.2">
    <property type="protein sequence ID" value="ENSOMYP00000078012.2"/>
    <property type="gene ID" value="ENSOMYG00000036077.2"/>
</dbReference>
<dbReference type="Pfam" id="PF00782">
    <property type="entry name" value="DSPc"/>
    <property type="match status" value="1"/>
</dbReference>
<comment type="function">
    <text evidence="7">Dual specificity phosphatase able to dephosphorylate phosphotyrosine, phosphoserine and phosphothreonine residues, with a preference for phosphotyrosine as a substrate.</text>
</comment>
<dbReference type="PANTHER" id="PTHR45682:SF3">
    <property type="entry name" value="DUAL SPECIFICITY PROTEIN PHOSPHATASE"/>
    <property type="match status" value="1"/>
</dbReference>
<keyword evidence="3 7" id="KW-0904">Protein phosphatase</keyword>
<dbReference type="InterPro" id="IPR000387">
    <property type="entry name" value="Tyr_Pase_dom"/>
</dbReference>
<dbReference type="GO" id="GO:0008138">
    <property type="term" value="F:protein tyrosine/serine/threonine phosphatase activity"/>
    <property type="evidence" value="ECO:0007669"/>
    <property type="project" value="UniProtKB-UniRule"/>
</dbReference>
<evidence type="ECO:0000313" key="11">
    <source>
        <dbReference type="Proteomes" id="UP000694395"/>
    </source>
</evidence>
<keyword evidence="11" id="KW-1185">Reference proteome</keyword>
<dbReference type="GO" id="GO:0004725">
    <property type="term" value="F:protein tyrosine phosphatase activity"/>
    <property type="evidence" value="ECO:0007669"/>
    <property type="project" value="UniProtKB-EC"/>
</dbReference>
<dbReference type="SUPFAM" id="SSF52799">
    <property type="entry name" value="(Phosphotyrosine protein) phosphatases II"/>
    <property type="match status" value="1"/>
</dbReference>
<reference evidence="10" key="1">
    <citation type="submission" date="2020-07" db="EMBL/GenBank/DDBJ databases">
        <title>A long reads based de novo assembly of the rainbow trout Arlee double haploid line genome.</title>
        <authorList>
            <person name="Gao G."/>
            <person name="Palti Y."/>
        </authorList>
    </citation>
    <scope>NUCLEOTIDE SEQUENCE [LARGE SCALE GENOMIC DNA]</scope>
</reference>
<dbReference type="PROSITE" id="PS00383">
    <property type="entry name" value="TYR_PHOSPHATASE_1"/>
    <property type="match status" value="1"/>
</dbReference>
<dbReference type="Gene3D" id="3.90.190.10">
    <property type="entry name" value="Protein tyrosine phosphatase superfamily"/>
    <property type="match status" value="1"/>
</dbReference>
<dbReference type="GeneTree" id="ENSGT00940000162682"/>
<evidence type="ECO:0000259" key="9">
    <source>
        <dbReference type="PROSITE" id="PS50056"/>
    </source>
</evidence>
<evidence type="ECO:0000256" key="7">
    <source>
        <dbReference type="RuleBase" id="RU366038"/>
    </source>
</evidence>
<feature type="domain" description="Tyrosine-protein phosphatase" evidence="8">
    <location>
        <begin position="33"/>
        <end position="187"/>
    </location>
</feature>
<dbReference type="PROSITE" id="PS50056">
    <property type="entry name" value="TYR_PHOSPHATASE_2"/>
    <property type="match status" value="1"/>
</dbReference>
<dbReference type="PRINTS" id="PR01908">
    <property type="entry name" value="ADSPHPHTASE"/>
</dbReference>
<feature type="active site" description="Phosphocysteine intermediate" evidence="6">
    <location>
        <position position="132"/>
    </location>
</feature>